<proteinExistence type="predicted"/>
<sequence>MLILRKMEKFFPPTFFDVMVHLAIHLLHEAMLGGPVQYRWMYPIKRLFGILKGLVTNRAYPKSSISEAYIVKECLTFCSMYLNDMEIAFNRPERNVDGGICGTELAVFAQSVRPFGLMKRASNVTLEEKDLAHWFILNNSSELEQYLAGRTIKSDPNFTSIDVRSRWYENDPFVLPFQVKQVFYVNDTKFGDYWKVVKRIQHQGIWDIPEGDGSKPNDTPSEAFQQNETTNAVPFVVDDLVEIQFTRDDVEPEIISSIVVLQSQNQQRSSSLPEKDEDESMGEPSDDEENELPDESDSDIDPDVEP</sequence>
<evidence type="ECO:0000313" key="2">
    <source>
        <dbReference type="Proteomes" id="UP000828048"/>
    </source>
</evidence>
<gene>
    <name evidence="1" type="ORF">Vadar_008177</name>
</gene>
<reference evidence="1 2" key="1">
    <citation type="journal article" date="2021" name="Hortic Res">
        <title>High-quality reference genome and annotation aids understanding of berry development for evergreen blueberry (Vaccinium darrowii).</title>
        <authorList>
            <person name="Yu J."/>
            <person name="Hulse-Kemp A.M."/>
            <person name="Babiker E."/>
            <person name="Staton M."/>
        </authorList>
    </citation>
    <scope>NUCLEOTIDE SEQUENCE [LARGE SCALE GENOMIC DNA]</scope>
    <source>
        <strain evidence="2">cv. NJ 8807/NJ 8810</strain>
        <tissue evidence="1">Young leaf</tissue>
    </source>
</reference>
<name>A0ACB7ZJA2_9ERIC</name>
<comment type="caution">
    <text evidence="1">The sequence shown here is derived from an EMBL/GenBank/DDBJ whole genome shotgun (WGS) entry which is preliminary data.</text>
</comment>
<accession>A0ACB7ZJA2</accession>
<organism evidence="1 2">
    <name type="scientific">Vaccinium darrowii</name>
    <dbReference type="NCBI Taxonomy" id="229202"/>
    <lineage>
        <taxon>Eukaryota</taxon>
        <taxon>Viridiplantae</taxon>
        <taxon>Streptophyta</taxon>
        <taxon>Embryophyta</taxon>
        <taxon>Tracheophyta</taxon>
        <taxon>Spermatophyta</taxon>
        <taxon>Magnoliopsida</taxon>
        <taxon>eudicotyledons</taxon>
        <taxon>Gunneridae</taxon>
        <taxon>Pentapetalae</taxon>
        <taxon>asterids</taxon>
        <taxon>Ericales</taxon>
        <taxon>Ericaceae</taxon>
        <taxon>Vaccinioideae</taxon>
        <taxon>Vaccinieae</taxon>
        <taxon>Vaccinium</taxon>
    </lineage>
</organism>
<protein>
    <submittedName>
        <fullName evidence="1">Uncharacterized protein</fullName>
    </submittedName>
</protein>
<evidence type="ECO:0000313" key="1">
    <source>
        <dbReference type="EMBL" id="KAH7865554.1"/>
    </source>
</evidence>
<dbReference type="Proteomes" id="UP000828048">
    <property type="component" value="Chromosome 9"/>
</dbReference>
<keyword evidence="2" id="KW-1185">Reference proteome</keyword>
<dbReference type="EMBL" id="CM037159">
    <property type="protein sequence ID" value="KAH7865554.1"/>
    <property type="molecule type" value="Genomic_DNA"/>
</dbReference>